<evidence type="ECO:0000256" key="2">
    <source>
        <dbReference type="ARBA" id="ARBA00022448"/>
    </source>
</evidence>
<dbReference type="PANTHER" id="PTHR30193:SF37">
    <property type="entry name" value="INNER MEMBRANE ABC TRANSPORTER PERMEASE PROTEIN YCJO"/>
    <property type="match status" value="1"/>
</dbReference>
<keyword evidence="5 7" id="KW-1133">Transmembrane helix</keyword>
<evidence type="ECO:0000256" key="1">
    <source>
        <dbReference type="ARBA" id="ARBA00004651"/>
    </source>
</evidence>
<feature type="transmembrane region" description="Helical" evidence="7">
    <location>
        <begin position="199"/>
        <end position="226"/>
    </location>
</feature>
<dbReference type="CDD" id="cd06261">
    <property type="entry name" value="TM_PBP2"/>
    <property type="match status" value="1"/>
</dbReference>
<protein>
    <submittedName>
        <fullName evidence="10">Sugar ABC transporter permease</fullName>
    </submittedName>
</protein>
<comment type="caution">
    <text evidence="10">The sequence shown here is derived from an EMBL/GenBank/DDBJ whole genome shotgun (WGS) entry which is preliminary data.</text>
</comment>
<dbReference type="SUPFAM" id="SSF161098">
    <property type="entry name" value="MetI-like"/>
    <property type="match status" value="1"/>
</dbReference>
<dbReference type="InterPro" id="IPR035906">
    <property type="entry name" value="MetI-like_sf"/>
</dbReference>
<dbReference type="Gene3D" id="1.10.3720.10">
    <property type="entry name" value="MetI-like"/>
    <property type="match status" value="1"/>
</dbReference>
<keyword evidence="6 7" id="KW-0472">Membrane</keyword>
<feature type="transmembrane region" description="Helical" evidence="7">
    <location>
        <begin position="117"/>
        <end position="137"/>
    </location>
</feature>
<evidence type="ECO:0000313" key="11">
    <source>
        <dbReference type="Proteomes" id="UP001183246"/>
    </source>
</evidence>
<name>A0ABU2MX13_9ACTN</name>
<sequence>MTTSLTPRPSGEPDAGRHFADGAPRATPRLARLPRPARREKPRGPLRTHPALWLFPIPALVLYVFFFAGPTVQAFQYALTDWNGYEDTYRNVGMENFSHLATDDDMFSRALSNNLKFMFTVVVFQTLFALVFAVYLAATSRSSVFLRALFFFPTILSSVSVAFVWRFVYDPGFGLANRGLDAVGLEGLRSSYLGDPQQAIYFVALTQIWFHTGQMMVIYIAGLQVIPRELYEAAEVDGASRWQQFRFVTWPLLAPATAIVVAYTTIQSFKAFDLILGLSGNPPKPSLDILSTRIFSTFSNSEYGYAAAESVLFMIVIAMVTFLQRRAVRVLQAGT</sequence>
<evidence type="ECO:0000313" key="10">
    <source>
        <dbReference type="EMBL" id="MDT0346192.1"/>
    </source>
</evidence>
<evidence type="ECO:0000256" key="4">
    <source>
        <dbReference type="ARBA" id="ARBA00022692"/>
    </source>
</evidence>
<dbReference type="InterPro" id="IPR000515">
    <property type="entry name" value="MetI-like"/>
</dbReference>
<feature type="region of interest" description="Disordered" evidence="8">
    <location>
        <begin position="1"/>
        <end position="44"/>
    </location>
</feature>
<evidence type="ECO:0000256" key="7">
    <source>
        <dbReference type="RuleBase" id="RU363032"/>
    </source>
</evidence>
<dbReference type="Pfam" id="PF00528">
    <property type="entry name" value="BPD_transp_1"/>
    <property type="match status" value="1"/>
</dbReference>
<proteinExistence type="inferred from homology"/>
<comment type="similarity">
    <text evidence="7">Belongs to the binding-protein-dependent transport system permease family.</text>
</comment>
<evidence type="ECO:0000256" key="8">
    <source>
        <dbReference type="SAM" id="MobiDB-lite"/>
    </source>
</evidence>
<reference evidence="11" key="1">
    <citation type="submission" date="2023-07" db="EMBL/GenBank/DDBJ databases">
        <title>30 novel species of actinomycetes from the DSMZ collection.</title>
        <authorList>
            <person name="Nouioui I."/>
        </authorList>
    </citation>
    <scope>NUCLEOTIDE SEQUENCE [LARGE SCALE GENOMIC DNA]</scope>
    <source>
        <strain evidence="11">DSM 44938</strain>
    </source>
</reference>
<feature type="transmembrane region" description="Helical" evidence="7">
    <location>
        <begin position="303"/>
        <end position="323"/>
    </location>
</feature>
<dbReference type="PROSITE" id="PS50928">
    <property type="entry name" value="ABC_TM1"/>
    <property type="match status" value="1"/>
</dbReference>
<evidence type="ECO:0000259" key="9">
    <source>
        <dbReference type="PROSITE" id="PS50928"/>
    </source>
</evidence>
<dbReference type="PANTHER" id="PTHR30193">
    <property type="entry name" value="ABC TRANSPORTER PERMEASE PROTEIN"/>
    <property type="match status" value="1"/>
</dbReference>
<dbReference type="InterPro" id="IPR051393">
    <property type="entry name" value="ABC_transporter_permease"/>
</dbReference>
<evidence type="ECO:0000256" key="6">
    <source>
        <dbReference type="ARBA" id="ARBA00023136"/>
    </source>
</evidence>
<accession>A0ABU2MX13</accession>
<feature type="domain" description="ABC transmembrane type-1" evidence="9">
    <location>
        <begin position="111"/>
        <end position="324"/>
    </location>
</feature>
<keyword evidence="11" id="KW-1185">Reference proteome</keyword>
<feature type="transmembrane region" description="Helical" evidence="7">
    <location>
        <begin position="144"/>
        <end position="168"/>
    </location>
</feature>
<gene>
    <name evidence="10" type="ORF">RM590_26925</name>
</gene>
<feature type="transmembrane region" description="Helical" evidence="7">
    <location>
        <begin position="247"/>
        <end position="266"/>
    </location>
</feature>
<organism evidence="10 11">
    <name type="scientific">Streptomyces litchfieldiae</name>
    <dbReference type="NCBI Taxonomy" id="3075543"/>
    <lineage>
        <taxon>Bacteria</taxon>
        <taxon>Bacillati</taxon>
        <taxon>Actinomycetota</taxon>
        <taxon>Actinomycetes</taxon>
        <taxon>Kitasatosporales</taxon>
        <taxon>Streptomycetaceae</taxon>
        <taxon>Streptomyces</taxon>
    </lineage>
</organism>
<dbReference type="Proteomes" id="UP001183246">
    <property type="component" value="Unassembled WGS sequence"/>
</dbReference>
<feature type="compositionally biased region" description="Low complexity" evidence="8">
    <location>
        <begin position="23"/>
        <end position="34"/>
    </location>
</feature>
<keyword evidence="2 7" id="KW-0813">Transport</keyword>
<dbReference type="EMBL" id="JAVREL010000019">
    <property type="protein sequence ID" value="MDT0346192.1"/>
    <property type="molecule type" value="Genomic_DNA"/>
</dbReference>
<keyword evidence="3" id="KW-1003">Cell membrane</keyword>
<dbReference type="RefSeq" id="WP_311707318.1">
    <property type="nucleotide sequence ID" value="NZ_JAVREL010000019.1"/>
</dbReference>
<evidence type="ECO:0000256" key="5">
    <source>
        <dbReference type="ARBA" id="ARBA00022989"/>
    </source>
</evidence>
<feature type="transmembrane region" description="Helical" evidence="7">
    <location>
        <begin position="51"/>
        <end position="69"/>
    </location>
</feature>
<evidence type="ECO:0000256" key="3">
    <source>
        <dbReference type="ARBA" id="ARBA00022475"/>
    </source>
</evidence>
<comment type="subcellular location">
    <subcellularLocation>
        <location evidence="1 7">Cell membrane</location>
        <topology evidence="1 7">Multi-pass membrane protein</topology>
    </subcellularLocation>
</comment>
<keyword evidence="4 7" id="KW-0812">Transmembrane</keyword>